<evidence type="ECO:0000256" key="4">
    <source>
        <dbReference type="ARBA" id="ARBA00023136"/>
    </source>
</evidence>
<dbReference type="Proteomes" id="UP000007014">
    <property type="component" value="Chromosome 17"/>
</dbReference>
<feature type="transmembrane region" description="Helical" evidence="5">
    <location>
        <begin position="92"/>
        <end position="117"/>
    </location>
</feature>
<dbReference type="Pfam" id="PF00335">
    <property type="entry name" value="Tetraspanin"/>
    <property type="match status" value="1"/>
</dbReference>
<organism evidence="6 7">
    <name type="scientific">Cyanidioschyzon merolae (strain NIES-3377 / 10D)</name>
    <name type="common">Unicellular red alga</name>
    <dbReference type="NCBI Taxonomy" id="280699"/>
    <lineage>
        <taxon>Eukaryota</taxon>
        <taxon>Rhodophyta</taxon>
        <taxon>Bangiophyceae</taxon>
        <taxon>Cyanidiales</taxon>
        <taxon>Cyanidiaceae</taxon>
        <taxon>Cyanidioschyzon</taxon>
    </lineage>
</organism>
<dbReference type="GeneID" id="16996202"/>
<feature type="transmembrane region" description="Helical" evidence="5">
    <location>
        <begin position="58"/>
        <end position="80"/>
    </location>
</feature>
<evidence type="ECO:0000313" key="7">
    <source>
        <dbReference type="Proteomes" id="UP000007014"/>
    </source>
</evidence>
<dbReference type="GO" id="GO:0016020">
    <property type="term" value="C:membrane"/>
    <property type="evidence" value="ECO:0007669"/>
    <property type="project" value="UniProtKB-SubCell"/>
</dbReference>
<keyword evidence="3 5" id="KW-1133">Transmembrane helix</keyword>
<dbReference type="Gramene" id="CMQ251CT">
    <property type="protein sequence ID" value="CMQ251CT"/>
    <property type="gene ID" value="CMQ251C"/>
</dbReference>
<evidence type="ECO:0000256" key="3">
    <source>
        <dbReference type="ARBA" id="ARBA00022989"/>
    </source>
</evidence>
<evidence type="ECO:0000313" key="6">
    <source>
        <dbReference type="EMBL" id="BAM82137.1"/>
    </source>
</evidence>
<comment type="subcellular location">
    <subcellularLocation>
        <location evidence="1">Membrane</location>
        <topology evidence="1">Multi-pass membrane protein</topology>
    </subcellularLocation>
</comment>
<protein>
    <recommendedName>
        <fullName evidence="8">Tetraspanin</fullName>
    </recommendedName>
</protein>
<keyword evidence="2 5" id="KW-0812">Transmembrane</keyword>
<name>M1VG99_CYAM1</name>
<keyword evidence="4 5" id="KW-0472">Membrane</keyword>
<sequence length="241" mass="25990">MACGCSNSRGANVFHAFFLLLLSGLGLALVGLGIWATVKHKGLDLDFQGWYHALTRTGVAAIVVGGVTFLICLLGFMLLCRTGKCSGMFFRIIYGLALVILGAVLIFVGVFAVLLALGPNGPSWLRNGFHDAWLSTVRNQPSVACGIESQYNCTGFLRNTNCSSTPDECPTGCSSDNNSPLGCYRAIMNDYRQWAIPVAVISLVAGVLAVFDLGLLCCIGPVDDSTYYYKGRDYYSRRARV</sequence>
<dbReference type="AlphaFoldDB" id="M1VG99"/>
<reference evidence="6 7" key="2">
    <citation type="journal article" date="2007" name="BMC Biol.">
        <title>A 100%-complete sequence reveals unusually simple genomic features in the hot-spring red alga Cyanidioschyzon merolae.</title>
        <authorList>
            <person name="Nozaki H."/>
            <person name="Takano H."/>
            <person name="Misumi O."/>
            <person name="Terasawa K."/>
            <person name="Matsuzaki M."/>
            <person name="Maruyama S."/>
            <person name="Nishida K."/>
            <person name="Yagisawa F."/>
            <person name="Yoshida Y."/>
            <person name="Fujiwara T."/>
            <person name="Takio S."/>
            <person name="Tamura K."/>
            <person name="Chung S.J."/>
            <person name="Nakamura S."/>
            <person name="Kuroiwa H."/>
            <person name="Tanaka K."/>
            <person name="Sato N."/>
            <person name="Kuroiwa T."/>
        </authorList>
    </citation>
    <scope>NUCLEOTIDE SEQUENCE [LARGE SCALE GENOMIC DNA]</scope>
    <source>
        <strain evidence="6 7">10D</strain>
    </source>
</reference>
<accession>M1VG99</accession>
<dbReference type="OMA" id="TISTCPC"/>
<proteinExistence type="predicted"/>
<evidence type="ECO:0000256" key="5">
    <source>
        <dbReference type="SAM" id="Phobius"/>
    </source>
</evidence>
<gene>
    <name evidence="6" type="ORF">CYME_CMQ251C</name>
</gene>
<feature type="transmembrane region" description="Helical" evidence="5">
    <location>
        <begin position="12"/>
        <end position="38"/>
    </location>
</feature>
<evidence type="ECO:0000256" key="2">
    <source>
        <dbReference type="ARBA" id="ARBA00022692"/>
    </source>
</evidence>
<dbReference type="KEGG" id="cme:CYME_CMQ251C"/>
<feature type="transmembrane region" description="Helical" evidence="5">
    <location>
        <begin position="194"/>
        <end position="222"/>
    </location>
</feature>
<evidence type="ECO:0000256" key="1">
    <source>
        <dbReference type="ARBA" id="ARBA00004141"/>
    </source>
</evidence>
<evidence type="ECO:0008006" key="8">
    <source>
        <dbReference type="Google" id="ProtNLM"/>
    </source>
</evidence>
<dbReference type="InterPro" id="IPR018499">
    <property type="entry name" value="Tetraspanin/Peripherin"/>
</dbReference>
<dbReference type="HOGENOM" id="CLU_1153138_0_0_1"/>
<dbReference type="OrthoDB" id="10377221at2759"/>
<reference evidence="6 7" key="1">
    <citation type="journal article" date="2004" name="Nature">
        <title>Genome sequence of the ultrasmall unicellular red alga Cyanidioschyzon merolae 10D.</title>
        <authorList>
            <person name="Matsuzaki M."/>
            <person name="Misumi O."/>
            <person name="Shin-i T."/>
            <person name="Maruyama S."/>
            <person name="Takahara M."/>
            <person name="Miyagishima S."/>
            <person name="Mori T."/>
            <person name="Nishida K."/>
            <person name="Yagisawa F."/>
            <person name="Nishida K."/>
            <person name="Yoshida Y."/>
            <person name="Nishimura Y."/>
            <person name="Nakao S."/>
            <person name="Kobayashi T."/>
            <person name="Momoyama Y."/>
            <person name="Higashiyama T."/>
            <person name="Minoda A."/>
            <person name="Sano M."/>
            <person name="Nomoto H."/>
            <person name="Oishi K."/>
            <person name="Hayashi H."/>
            <person name="Ohta F."/>
            <person name="Nishizaka S."/>
            <person name="Haga S."/>
            <person name="Miura S."/>
            <person name="Morishita T."/>
            <person name="Kabeya Y."/>
            <person name="Terasawa K."/>
            <person name="Suzuki Y."/>
            <person name="Ishii Y."/>
            <person name="Asakawa S."/>
            <person name="Takano H."/>
            <person name="Ohta N."/>
            <person name="Kuroiwa H."/>
            <person name="Tanaka K."/>
            <person name="Shimizu N."/>
            <person name="Sugano S."/>
            <person name="Sato N."/>
            <person name="Nozaki H."/>
            <person name="Ogasawara N."/>
            <person name="Kohara Y."/>
            <person name="Kuroiwa T."/>
        </authorList>
    </citation>
    <scope>NUCLEOTIDE SEQUENCE [LARGE SCALE GENOMIC DNA]</scope>
    <source>
        <strain evidence="6 7">10D</strain>
    </source>
</reference>
<dbReference type="RefSeq" id="XP_005538173.1">
    <property type="nucleotide sequence ID" value="XM_005538116.1"/>
</dbReference>
<dbReference type="EMBL" id="AP006499">
    <property type="protein sequence ID" value="BAM82137.1"/>
    <property type="molecule type" value="Genomic_DNA"/>
</dbReference>
<keyword evidence="7" id="KW-1185">Reference proteome</keyword>